<protein>
    <submittedName>
        <fullName evidence="1">Uncharacterized protein</fullName>
    </submittedName>
</protein>
<gene>
    <name evidence="1" type="ORF">SLEP1_g49546</name>
</gene>
<evidence type="ECO:0000313" key="2">
    <source>
        <dbReference type="Proteomes" id="UP001054252"/>
    </source>
</evidence>
<organism evidence="1 2">
    <name type="scientific">Rubroshorea leprosula</name>
    <dbReference type="NCBI Taxonomy" id="152421"/>
    <lineage>
        <taxon>Eukaryota</taxon>
        <taxon>Viridiplantae</taxon>
        <taxon>Streptophyta</taxon>
        <taxon>Embryophyta</taxon>
        <taxon>Tracheophyta</taxon>
        <taxon>Spermatophyta</taxon>
        <taxon>Magnoliopsida</taxon>
        <taxon>eudicotyledons</taxon>
        <taxon>Gunneridae</taxon>
        <taxon>Pentapetalae</taxon>
        <taxon>rosids</taxon>
        <taxon>malvids</taxon>
        <taxon>Malvales</taxon>
        <taxon>Dipterocarpaceae</taxon>
        <taxon>Rubroshorea</taxon>
    </lineage>
</organism>
<comment type="caution">
    <text evidence="1">The sequence shown here is derived from an EMBL/GenBank/DDBJ whole genome shotgun (WGS) entry which is preliminary data.</text>
</comment>
<dbReference type="AlphaFoldDB" id="A0AAV5LYG2"/>
<proteinExistence type="predicted"/>
<reference evidence="1 2" key="1">
    <citation type="journal article" date="2021" name="Commun. Biol.">
        <title>The genome of Shorea leprosula (Dipterocarpaceae) highlights the ecological relevance of drought in aseasonal tropical rainforests.</title>
        <authorList>
            <person name="Ng K.K.S."/>
            <person name="Kobayashi M.J."/>
            <person name="Fawcett J.A."/>
            <person name="Hatakeyama M."/>
            <person name="Paape T."/>
            <person name="Ng C.H."/>
            <person name="Ang C.C."/>
            <person name="Tnah L.H."/>
            <person name="Lee C.T."/>
            <person name="Nishiyama T."/>
            <person name="Sese J."/>
            <person name="O'Brien M.J."/>
            <person name="Copetti D."/>
            <person name="Mohd Noor M.I."/>
            <person name="Ong R.C."/>
            <person name="Putra M."/>
            <person name="Sireger I.Z."/>
            <person name="Indrioko S."/>
            <person name="Kosugi Y."/>
            <person name="Izuno A."/>
            <person name="Isagi Y."/>
            <person name="Lee S.L."/>
            <person name="Shimizu K.K."/>
        </authorList>
    </citation>
    <scope>NUCLEOTIDE SEQUENCE [LARGE SCALE GENOMIC DNA]</scope>
    <source>
        <strain evidence="1">214</strain>
    </source>
</reference>
<dbReference type="EMBL" id="BPVZ01000155">
    <property type="protein sequence ID" value="GKV42104.1"/>
    <property type="molecule type" value="Genomic_DNA"/>
</dbReference>
<accession>A0AAV5LYG2</accession>
<name>A0AAV5LYG2_9ROSI</name>
<keyword evidence="2" id="KW-1185">Reference proteome</keyword>
<dbReference type="Proteomes" id="UP001054252">
    <property type="component" value="Unassembled WGS sequence"/>
</dbReference>
<evidence type="ECO:0000313" key="1">
    <source>
        <dbReference type="EMBL" id="GKV42104.1"/>
    </source>
</evidence>
<sequence length="73" mass="8399">MLQCKFKFCKNHKLQLLYSVTTIIYYCPHFKIFYSSPNCIECAPQYVKVVAGPKAGIGEMCFSSQSKHIMEII</sequence>